<dbReference type="InterPro" id="IPR000834">
    <property type="entry name" value="Peptidase_M14"/>
</dbReference>
<comment type="function">
    <text evidence="2">Extracellular metalloprotease that contributes to pathogenicity.</text>
</comment>
<name>A0AB34KFN7_9PEZI</name>
<evidence type="ECO:0000256" key="13">
    <source>
        <dbReference type="PROSITE-ProRule" id="PRU01379"/>
    </source>
</evidence>
<dbReference type="GO" id="GO:0008270">
    <property type="term" value="F:zinc ion binding"/>
    <property type="evidence" value="ECO:0007669"/>
    <property type="project" value="InterPro"/>
</dbReference>
<evidence type="ECO:0000256" key="10">
    <source>
        <dbReference type="ARBA" id="ARBA00023180"/>
    </source>
</evidence>
<evidence type="ECO:0000256" key="6">
    <source>
        <dbReference type="ARBA" id="ARBA00022670"/>
    </source>
</evidence>
<keyword evidence="6" id="KW-0645">Protease</keyword>
<evidence type="ECO:0000256" key="9">
    <source>
        <dbReference type="ARBA" id="ARBA00023026"/>
    </source>
</evidence>
<dbReference type="GO" id="GO:0006508">
    <property type="term" value="P:proteolysis"/>
    <property type="evidence" value="ECO:0007669"/>
    <property type="project" value="UniProtKB-KW"/>
</dbReference>
<dbReference type="EMBL" id="JAAQHG020000062">
    <property type="protein sequence ID" value="KAL1582160.1"/>
    <property type="molecule type" value="Genomic_DNA"/>
</dbReference>
<reference evidence="16 17" key="1">
    <citation type="journal article" date="2020" name="Microbiol. Resour. Announc.">
        <title>Draft Genome Sequence of a Cladosporium Species Isolated from the Mesophotic Ascidian Didemnum maculosum.</title>
        <authorList>
            <person name="Gioti A."/>
            <person name="Siaperas R."/>
            <person name="Nikolaivits E."/>
            <person name="Le Goff G."/>
            <person name="Ouazzani J."/>
            <person name="Kotoulas G."/>
            <person name="Topakas E."/>
        </authorList>
    </citation>
    <scope>NUCLEOTIDE SEQUENCE [LARGE SCALE GENOMIC DNA]</scope>
    <source>
        <strain evidence="16 17">TM138-S3</strain>
    </source>
</reference>
<feature type="active site" description="Proton donor/acceptor" evidence="13">
    <location>
        <position position="327"/>
    </location>
</feature>
<dbReference type="GeneID" id="96010467"/>
<evidence type="ECO:0000313" key="17">
    <source>
        <dbReference type="Proteomes" id="UP000803884"/>
    </source>
</evidence>
<organism evidence="16 17">
    <name type="scientific">Cladosporium halotolerans</name>
    <dbReference type="NCBI Taxonomy" id="1052096"/>
    <lineage>
        <taxon>Eukaryota</taxon>
        <taxon>Fungi</taxon>
        <taxon>Dikarya</taxon>
        <taxon>Ascomycota</taxon>
        <taxon>Pezizomycotina</taxon>
        <taxon>Dothideomycetes</taxon>
        <taxon>Dothideomycetidae</taxon>
        <taxon>Cladosporiales</taxon>
        <taxon>Cladosporiaceae</taxon>
        <taxon>Cladosporium</taxon>
    </lineage>
</organism>
<comment type="caution">
    <text evidence="16">The sequence shown here is derived from an EMBL/GenBank/DDBJ whole genome shotgun (WGS) entry which is preliminary data.</text>
</comment>
<keyword evidence="7 14" id="KW-0732">Signal</keyword>
<evidence type="ECO:0000256" key="12">
    <source>
        <dbReference type="ARBA" id="ARBA00042017"/>
    </source>
</evidence>
<evidence type="ECO:0000256" key="11">
    <source>
        <dbReference type="ARBA" id="ARBA00041263"/>
    </source>
</evidence>
<evidence type="ECO:0000256" key="5">
    <source>
        <dbReference type="ARBA" id="ARBA00022525"/>
    </source>
</evidence>
<dbReference type="SUPFAM" id="SSF53187">
    <property type="entry name" value="Zn-dependent exopeptidases"/>
    <property type="match status" value="1"/>
</dbReference>
<sequence length="548" mass="60951">MKSLNTVVAGLAGIAAVAQAQSGGLRPPPTYGWNYSPIDKDNDAVSQAYEDVNVELRSPAFLRPETIPTETFANGTSGPTNETVLDDFLRDIASRHDWFNYQIADFKSEQGRPLFQIFLSNPSAKPENSTKLRVWLQAAIHGNEPAADQGAMALLGKMDGNATWTASLLEKMDIFIMPRINPDGVHYFQREYASNIDPNREHTKLITQQARDIKQQYTAYDAHISIDMHEFAGHNLFSGRYRHGLDAMIGGGKNLNIHPLIRNLSENTFVANMGRLLESRGMRWGPYVLGDTSDFEGTPILFEELSTMPASSTNNYGMTQTISILTEVRGQWLADQHFQRRTAASLTMVEAILSTARDNSELVLDTLAAAAEAYIDSDDPIVLSDSQPGSNRTFTMVDVRNGSVVEVPVEFRTSTPAVANLTRSRPEAYLIPRNWAAVADRLRILGVEVEELKYEFRGDVEAYNITSSTLDDEITEGIVRNTVTTEPDVKRDLWLPAGSWRVSSRQRKAALAFITLEPEGWASFTSFGVLPVGAGYEYPIFREARRTE</sequence>
<dbReference type="AlphaFoldDB" id="A0AB34KFN7"/>
<feature type="domain" description="Peptidase M14" evidence="15">
    <location>
        <begin position="78"/>
        <end position="356"/>
    </location>
</feature>
<dbReference type="PANTHER" id="PTHR11705">
    <property type="entry name" value="PROTEASE FAMILY M14 CARBOXYPEPTIDASE A,B"/>
    <property type="match status" value="1"/>
</dbReference>
<comment type="similarity">
    <text evidence="4 13">Belongs to the peptidase M14 family.</text>
</comment>
<keyword evidence="10" id="KW-0325">Glycoprotein</keyword>
<dbReference type="GO" id="GO:0004181">
    <property type="term" value="F:metallocarboxypeptidase activity"/>
    <property type="evidence" value="ECO:0007669"/>
    <property type="project" value="InterPro"/>
</dbReference>
<dbReference type="Proteomes" id="UP000803884">
    <property type="component" value="Unassembled WGS sequence"/>
</dbReference>
<evidence type="ECO:0000256" key="4">
    <source>
        <dbReference type="ARBA" id="ARBA00005988"/>
    </source>
</evidence>
<evidence type="ECO:0000256" key="7">
    <source>
        <dbReference type="ARBA" id="ARBA00022729"/>
    </source>
</evidence>
<gene>
    <name evidence="16" type="ORF">WHR41_09025</name>
</gene>
<evidence type="ECO:0000256" key="1">
    <source>
        <dbReference type="ARBA" id="ARBA00001947"/>
    </source>
</evidence>
<dbReference type="GO" id="GO:0005576">
    <property type="term" value="C:extracellular region"/>
    <property type="evidence" value="ECO:0007669"/>
    <property type="project" value="UniProtKB-SubCell"/>
</dbReference>
<comment type="subcellular location">
    <subcellularLocation>
        <location evidence="3">Secreted</location>
    </subcellularLocation>
</comment>
<comment type="cofactor">
    <cofactor evidence="1">
        <name>Zn(2+)</name>
        <dbReference type="ChEBI" id="CHEBI:29105"/>
    </cofactor>
</comment>
<evidence type="ECO:0000256" key="14">
    <source>
        <dbReference type="SAM" id="SignalP"/>
    </source>
</evidence>
<evidence type="ECO:0000259" key="15">
    <source>
        <dbReference type="PROSITE" id="PS52035"/>
    </source>
</evidence>
<keyword evidence="17" id="KW-1185">Reference proteome</keyword>
<dbReference type="PROSITE" id="PS52035">
    <property type="entry name" value="PEPTIDASE_M14"/>
    <property type="match status" value="1"/>
</dbReference>
<dbReference type="PANTHER" id="PTHR11705:SF83">
    <property type="entry name" value="INACTIVE METALLOCARBOXYPEPTIDASE ECM14"/>
    <property type="match status" value="1"/>
</dbReference>
<accession>A0AB34KFN7</accession>
<proteinExistence type="inferred from homology"/>
<feature type="chain" id="PRO_5044336626" description="Carboxypeptidase M14B" evidence="14">
    <location>
        <begin position="21"/>
        <end position="548"/>
    </location>
</feature>
<protein>
    <recommendedName>
        <fullName evidence="12">Carboxypeptidase M14B</fullName>
    </recommendedName>
    <alternativeName>
        <fullName evidence="11">Carboxypeptidase MCPB</fullName>
    </alternativeName>
</protein>
<evidence type="ECO:0000256" key="3">
    <source>
        <dbReference type="ARBA" id="ARBA00004613"/>
    </source>
</evidence>
<feature type="signal peptide" evidence="14">
    <location>
        <begin position="1"/>
        <end position="20"/>
    </location>
</feature>
<keyword evidence="9" id="KW-0843">Virulence</keyword>
<evidence type="ECO:0000256" key="2">
    <source>
        <dbReference type="ARBA" id="ARBA00003091"/>
    </source>
</evidence>
<dbReference type="Gene3D" id="3.40.630.10">
    <property type="entry name" value="Zn peptidases"/>
    <property type="match status" value="1"/>
</dbReference>
<dbReference type="RefSeq" id="XP_069225267.1">
    <property type="nucleotide sequence ID" value="XM_069377629.1"/>
</dbReference>
<keyword evidence="5" id="KW-0964">Secreted</keyword>
<keyword evidence="8" id="KW-0378">Hydrolase</keyword>
<evidence type="ECO:0000313" key="16">
    <source>
        <dbReference type="EMBL" id="KAL1582160.1"/>
    </source>
</evidence>
<dbReference type="Pfam" id="PF00246">
    <property type="entry name" value="Peptidase_M14"/>
    <property type="match status" value="1"/>
</dbReference>
<evidence type="ECO:0000256" key="8">
    <source>
        <dbReference type="ARBA" id="ARBA00022801"/>
    </source>
</evidence>